<name>A0ACC1QF67_9HYPO</name>
<evidence type="ECO:0000313" key="1">
    <source>
        <dbReference type="EMBL" id="KAJ3474487.1"/>
    </source>
</evidence>
<evidence type="ECO:0000313" key="2">
    <source>
        <dbReference type="Proteomes" id="UP001148737"/>
    </source>
</evidence>
<reference evidence="1" key="1">
    <citation type="submission" date="2022-07" db="EMBL/GenBank/DDBJ databases">
        <title>Genome Sequence of Lecanicillium saksenae.</title>
        <authorList>
            <person name="Buettner E."/>
        </authorList>
    </citation>
    <scope>NUCLEOTIDE SEQUENCE</scope>
    <source>
        <strain evidence="1">VT-O1</strain>
    </source>
</reference>
<dbReference type="EMBL" id="JANAKD010002171">
    <property type="protein sequence ID" value="KAJ3474487.1"/>
    <property type="molecule type" value="Genomic_DNA"/>
</dbReference>
<protein>
    <submittedName>
        <fullName evidence="1">Uncharacterized protein</fullName>
    </submittedName>
</protein>
<proteinExistence type="predicted"/>
<gene>
    <name evidence="1" type="ORF">NLG97_g9822</name>
</gene>
<comment type="caution">
    <text evidence="1">The sequence shown here is derived from an EMBL/GenBank/DDBJ whole genome shotgun (WGS) entry which is preliminary data.</text>
</comment>
<accession>A0ACC1QF67</accession>
<dbReference type="Proteomes" id="UP001148737">
    <property type="component" value="Unassembled WGS sequence"/>
</dbReference>
<keyword evidence="2" id="KW-1185">Reference proteome</keyword>
<organism evidence="1 2">
    <name type="scientific">Lecanicillium saksenae</name>
    <dbReference type="NCBI Taxonomy" id="468837"/>
    <lineage>
        <taxon>Eukaryota</taxon>
        <taxon>Fungi</taxon>
        <taxon>Dikarya</taxon>
        <taxon>Ascomycota</taxon>
        <taxon>Pezizomycotina</taxon>
        <taxon>Sordariomycetes</taxon>
        <taxon>Hypocreomycetidae</taxon>
        <taxon>Hypocreales</taxon>
        <taxon>Cordycipitaceae</taxon>
        <taxon>Lecanicillium</taxon>
    </lineage>
</organism>
<sequence>MVSDIIISTLIYPVALDPAIGFSKPYIRQSQLSLLNIIGFNLGASFLIYAWTNLETGLGAVSRVKSFCLDTPQEKDTLCGLELEAQWPSRGRRDFNCVSANYLTEDGNVQRVLDTVTFTVFPGEKVAIRGRTGSGKSSLLATILRMTDFTGSVSIDGRNSRSVSREFLWSRITTLTQNGVEIKGSVRLNLYPYPGTQPDEDQITSTLTSIGLLNHINSHGGLEKPMSSMGFSVSQTQLLFLARGILHHLTQSTNIVIIDEATSAMDNDTDDTLQDLLDSTLTDCTILHIAHREETFRNIDVHVRLDSGQLVQFERTAHPPTG</sequence>